<evidence type="ECO:0000313" key="10">
    <source>
        <dbReference type="Proteomes" id="UP000289269"/>
    </source>
</evidence>
<reference evidence="9" key="1">
    <citation type="submission" date="2019-01" db="EMBL/GenBank/DDBJ databases">
        <title>Genomic signatures and co-occurrence patterns of the ultra-small Saccharimodia (Patescibacteria phylum) suggest a symbiotic lifestyle.</title>
        <authorList>
            <person name="Lemos L."/>
            <person name="Medeiros J."/>
            <person name="Andreote F."/>
            <person name="Fernandes G."/>
            <person name="Varani A."/>
            <person name="Oliveira G."/>
            <person name="Pylro V."/>
        </authorList>
    </citation>
    <scope>NUCLEOTIDE SEQUENCE [LARGE SCALE GENOMIC DNA]</scope>
    <source>
        <strain evidence="9">AMD01</strain>
    </source>
</reference>
<dbReference type="PANTHER" id="PTHR43448:SF2">
    <property type="entry name" value="PROTOHEME IX FARNESYLTRANSFERASE, MITOCHONDRIAL"/>
    <property type="match status" value="1"/>
</dbReference>
<comment type="similarity">
    <text evidence="8">Belongs to the UbiA prenyltransferase family. Protoheme IX farnesyltransferase subfamily.</text>
</comment>
<dbReference type="AlphaFoldDB" id="A0A4Q0AIL3"/>
<keyword evidence="6 8" id="KW-0472">Membrane</keyword>
<evidence type="ECO:0000256" key="7">
    <source>
        <dbReference type="ARBA" id="ARBA00047690"/>
    </source>
</evidence>
<evidence type="ECO:0000256" key="3">
    <source>
        <dbReference type="ARBA" id="ARBA00022692"/>
    </source>
</evidence>
<dbReference type="Gene3D" id="1.10.357.140">
    <property type="entry name" value="UbiA prenyltransferase"/>
    <property type="match status" value="1"/>
</dbReference>
<dbReference type="GO" id="GO:0048034">
    <property type="term" value="P:heme O biosynthetic process"/>
    <property type="evidence" value="ECO:0007669"/>
    <property type="project" value="UniProtKB-UniRule"/>
</dbReference>
<keyword evidence="10" id="KW-1185">Reference proteome</keyword>
<sequence length="288" mass="30485">MSLSAYYRLAKPGIVYGNLLAGLAGYLFASPEGGGWVNLARLAATLLGLGLVVASACVFNNVFDADIDRKMSRTKVRPLAAGTIGRRQALGLGLLLGAAGLALLIILANWLAAALALTGWLVYVLAYTPLKRLTRHATLVGSVAGAMPPIVGYTAAAGRLDVGALLLFIIMAIWQMPHFYAIAVFRLKEYQAAGLPVLPAVLGVNAAKRHILFWISAFGLTATLPFFFGLAGVFYLAGVLALSAWWLRLALGGLNSLSAVRWARRLFKVSLMVLLGTSLALALGPRLP</sequence>
<dbReference type="InterPro" id="IPR044878">
    <property type="entry name" value="UbiA_sf"/>
</dbReference>
<evidence type="ECO:0000313" key="9">
    <source>
        <dbReference type="EMBL" id="RWZ79138.1"/>
    </source>
</evidence>
<dbReference type="NCBIfam" id="NF003348">
    <property type="entry name" value="PRK04375.1-1"/>
    <property type="match status" value="1"/>
</dbReference>
<proteinExistence type="inferred from homology"/>
<keyword evidence="4 8" id="KW-1133">Transmembrane helix</keyword>
<accession>A0A4Q0AIL3</accession>
<comment type="function">
    <text evidence="8">Converts heme B (protoheme IX) to heme O by substitution of the vinyl group on carbon 2 of heme B porphyrin ring with a hydroxyethyl farnesyl side group.</text>
</comment>
<dbReference type="UniPathway" id="UPA00834">
    <property type="reaction ID" value="UER00712"/>
</dbReference>
<dbReference type="GO" id="GO:0005886">
    <property type="term" value="C:plasma membrane"/>
    <property type="evidence" value="ECO:0007669"/>
    <property type="project" value="UniProtKB-SubCell"/>
</dbReference>
<keyword evidence="5 8" id="KW-0350">Heme biosynthesis</keyword>
<keyword evidence="2 8" id="KW-0808">Transferase</keyword>
<comment type="pathway">
    <text evidence="8">Porphyrin-containing compound metabolism; heme O biosynthesis; heme O from protoheme: step 1/1.</text>
</comment>
<feature type="transmembrane region" description="Helical" evidence="8">
    <location>
        <begin position="41"/>
        <end position="63"/>
    </location>
</feature>
<comment type="caution">
    <text evidence="9">The sequence shown here is derived from an EMBL/GenBank/DDBJ whole genome shotgun (WGS) entry which is preliminary data.</text>
</comment>
<dbReference type="NCBIfam" id="TIGR01473">
    <property type="entry name" value="cyoE_ctaB"/>
    <property type="match status" value="1"/>
</dbReference>
<evidence type="ECO:0000256" key="5">
    <source>
        <dbReference type="ARBA" id="ARBA00023133"/>
    </source>
</evidence>
<evidence type="ECO:0000256" key="1">
    <source>
        <dbReference type="ARBA" id="ARBA00004141"/>
    </source>
</evidence>
<dbReference type="HAMAP" id="MF_00154">
    <property type="entry name" value="CyoE_CtaB"/>
    <property type="match status" value="1"/>
</dbReference>
<feature type="transmembrane region" description="Helical" evidence="8">
    <location>
        <begin position="12"/>
        <end position="29"/>
    </location>
</feature>
<evidence type="ECO:0000256" key="2">
    <source>
        <dbReference type="ARBA" id="ARBA00022679"/>
    </source>
</evidence>
<feature type="transmembrane region" description="Helical" evidence="8">
    <location>
        <begin position="266"/>
        <end position="284"/>
    </location>
</feature>
<protein>
    <recommendedName>
        <fullName evidence="8">Protoheme IX farnesyltransferase</fullName>
        <ecNumber evidence="8">2.5.1.141</ecNumber>
    </recommendedName>
    <alternativeName>
        <fullName evidence="8">Heme B farnesyltransferase</fullName>
    </alternativeName>
    <alternativeName>
        <fullName evidence="8">Heme O synthase</fullName>
    </alternativeName>
</protein>
<dbReference type="EC" id="2.5.1.141" evidence="8"/>
<feature type="transmembrane region" description="Helical" evidence="8">
    <location>
        <begin position="112"/>
        <end position="130"/>
    </location>
</feature>
<gene>
    <name evidence="8" type="primary">ctaB</name>
    <name evidence="9" type="ORF">EOT04_02120</name>
</gene>
<name>A0A4Q0AIL3_9BACT</name>
<dbReference type="EMBL" id="SCKW01000018">
    <property type="protein sequence ID" value="RWZ79138.1"/>
    <property type="molecule type" value="Genomic_DNA"/>
</dbReference>
<dbReference type="GO" id="GO:0008495">
    <property type="term" value="F:protoheme IX farnesyltransferase activity"/>
    <property type="evidence" value="ECO:0007669"/>
    <property type="project" value="UniProtKB-UniRule"/>
</dbReference>
<dbReference type="CDD" id="cd13957">
    <property type="entry name" value="PT_UbiA_Cox10"/>
    <property type="match status" value="1"/>
</dbReference>
<comment type="subcellular location">
    <subcellularLocation>
        <location evidence="8">Cell membrane</location>
        <topology evidence="8">Multi-pass membrane protein</topology>
    </subcellularLocation>
    <subcellularLocation>
        <location evidence="1">Membrane</location>
        <topology evidence="1">Multi-pass membrane protein</topology>
    </subcellularLocation>
</comment>
<comment type="catalytic activity">
    <reaction evidence="7 8">
        <text>heme b + (2E,6E)-farnesyl diphosphate + H2O = Fe(II)-heme o + diphosphate</text>
        <dbReference type="Rhea" id="RHEA:28070"/>
        <dbReference type="ChEBI" id="CHEBI:15377"/>
        <dbReference type="ChEBI" id="CHEBI:33019"/>
        <dbReference type="ChEBI" id="CHEBI:60344"/>
        <dbReference type="ChEBI" id="CHEBI:60530"/>
        <dbReference type="ChEBI" id="CHEBI:175763"/>
        <dbReference type="EC" id="2.5.1.141"/>
    </reaction>
</comment>
<keyword evidence="8" id="KW-1003">Cell membrane</keyword>
<keyword evidence="3 8" id="KW-0812">Transmembrane</keyword>
<organism evidence="9 10">
    <name type="scientific">Candidatus Chaera renei</name>
    <dbReference type="NCBI Taxonomy" id="2506947"/>
    <lineage>
        <taxon>Bacteria</taxon>
        <taxon>Candidatus Saccharimonadota</taxon>
        <taxon>Candidatus Saccharimonadia</taxon>
        <taxon>Candidatus Saccharimonadales</taxon>
        <taxon>Candidatus Saccharimonadaceae</taxon>
        <taxon>Candidatus Chaera</taxon>
    </lineage>
</organism>
<dbReference type="InterPro" id="IPR030470">
    <property type="entry name" value="UbiA_prenylTrfase_CS"/>
</dbReference>
<feature type="transmembrane region" description="Helical" evidence="8">
    <location>
        <begin position="84"/>
        <end position="106"/>
    </location>
</feature>
<evidence type="ECO:0000256" key="6">
    <source>
        <dbReference type="ARBA" id="ARBA00023136"/>
    </source>
</evidence>
<feature type="transmembrane region" description="Helical" evidence="8">
    <location>
        <begin position="162"/>
        <end position="185"/>
    </location>
</feature>
<evidence type="ECO:0000256" key="8">
    <source>
        <dbReference type="HAMAP-Rule" id="MF_00154"/>
    </source>
</evidence>
<dbReference type="InterPro" id="IPR000537">
    <property type="entry name" value="UbiA_prenyltransferase"/>
</dbReference>
<feature type="transmembrane region" description="Helical" evidence="8">
    <location>
        <begin position="234"/>
        <end position="254"/>
    </location>
</feature>
<dbReference type="Proteomes" id="UP000289269">
    <property type="component" value="Unassembled WGS sequence"/>
</dbReference>
<dbReference type="Pfam" id="PF01040">
    <property type="entry name" value="UbiA"/>
    <property type="match status" value="1"/>
</dbReference>
<comment type="miscellaneous">
    <text evidence="8">Carbon 2 of the heme B porphyrin ring is defined according to the Fischer nomenclature.</text>
</comment>
<feature type="transmembrane region" description="Helical" evidence="8">
    <location>
        <begin position="211"/>
        <end position="228"/>
    </location>
</feature>
<feature type="transmembrane region" description="Helical" evidence="8">
    <location>
        <begin position="137"/>
        <end position="156"/>
    </location>
</feature>
<dbReference type="InterPro" id="IPR006369">
    <property type="entry name" value="Protohaem_IX_farnesylTrfase"/>
</dbReference>
<dbReference type="PROSITE" id="PS00943">
    <property type="entry name" value="UBIA"/>
    <property type="match status" value="1"/>
</dbReference>
<dbReference type="PANTHER" id="PTHR43448">
    <property type="entry name" value="PROTOHEME IX FARNESYLTRANSFERASE, MITOCHONDRIAL"/>
    <property type="match status" value="1"/>
</dbReference>
<evidence type="ECO:0000256" key="4">
    <source>
        <dbReference type="ARBA" id="ARBA00022989"/>
    </source>
</evidence>